<name>A0ABP4EI02_9ACTN</name>
<keyword evidence="1" id="KW-1133">Transmembrane helix</keyword>
<accession>A0ABP4EI02</accession>
<sequence>MGEEAPVTNQSARAVDPQRRRIRRINAFVVLALLVGAVTIWLVQRDDALDPGAITESASDVRFAREAAFPTPGGMVRVRVSAPREEVEPAEYGQDAPRVRRGDRFVGIDVVANLDPGADVGLALVSDGERYPLDADREDAFWVVVDGEGTALAVELAYDGAEQRVDLDSGERDAGLAGDLEERYRSTSSCTVTATNPAGVEKPIQQWCPDLFATASTWNESGGWVDGADERWVSVFASPLRPLNLIGRWESLDVRDGAQVLVDGEPAEQQRLGPVALVPQRPRVVELRYRAEMYRSRDWTITVRMELEEVAR</sequence>
<evidence type="ECO:0000313" key="3">
    <source>
        <dbReference type="Proteomes" id="UP001501581"/>
    </source>
</evidence>
<dbReference type="Proteomes" id="UP001501581">
    <property type="component" value="Unassembled WGS sequence"/>
</dbReference>
<gene>
    <name evidence="2" type="ORF">GCM10009668_26660</name>
</gene>
<evidence type="ECO:0000256" key="1">
    <source>
        <dbReference type="SAM" id="Phobius"/>
    </source>
</evidence>
<dbReference type="EMBL" id="BAAALG010000011">
    <property type="protein sequence ID" value="GAA1105829.1"/>
    <property type="molecule type" value="Genomic_DNA"/>
</dbReference>
<keyword evidence="1" id="KW-0472">Membrane</keyword>
<reference evidence="3" key="1">
    <citation type="journal article" date="2019" name="Int. J. Syst. Evol. Microbiol.">
        <title>The Global Catalogue of Microorganisms (GCM) 10K type strain sequencing project: providing services to taxonomists for standard genome sequencing and annotation.</title>
        <authorList>
            <consortium name="The Broad Institute Genomics Platform"/>
            <consortium name="The Broad Institute Genome Sequencing Center for Infectious Disease"/>
            <person name="Wu L."/>
            <person name="Ma J."/>
        </authorList>
    </citation>
    <scope>NUCLEOTIDE SEQUENCE [LARGE SCALE GENOMIC DNA]</scope>
    <source>
        <strain evidence="3">JCM 13008</strain>
    </source>
</reference>
<proteinExistence type="predicted"/>
<organism evidence="2 3">
    <name type="scientific">Nocardioides dubius</name>
    <dbReference type="NCBI Taxonomy" id="317019"/>
    <lineage>
        <taxon>Bacteria</taxon>
        <taxon>Bacillati</taxon>
        <taxon>Actinomycetota</taxon>
        <taxon>Actinomycetes</taxon>
        <taxon>Propionibacteriales</taxon>
        <taxon>Nocardioidaceae</taxon>
        <taxon>Nocardioides</taxon>
    </lineage>
</organism>
<keyword evidence="3" id="KW-1185">Reference proteome</keyword>
<evidence type="ECO:0000313" key="2">
    <source>
        <dbReference type="EMBL" id="GAA1105829.1"/>
    </source>
</evidence>
<keyword evidence="1" id="KW-0812">Transmembrane</keyword>
<comment type="caution">
    <text evidence="2">The sequence shown here is derived from an EMBL/GenBank/DDBJ whole genome shotgun (WGS) entry which is preliminary data.</text>
</comment>
<protein>
    <submittedName>
        <fullName evidence="2">Uncharacterized protein</fullName>
    </submittedName>
</protein>
<feature type="transmembrane region" description="Helical" evidence="1">
    <location>
        <begin position="25"/>
        <end position="43"/>
    </location>
</feature>